<dbReference type="InterPro" id="IPR053959">
    <property type="entry name" value="YvlB/LiaX_N"/>
</dbReference>
<evidence type="ECO:0000313" key="3">
    <source>
        <dbReference type="Proteomes" id="UP000321827"/>
    </source>
</evidence>
<gene>
    <name evidence="2" type="ORF">ODE01S_16950</name>
</gene>
<feature type="domain" description="YvlB/LiaX N-terminal" evidence="1">
    <location>
        <begin position="3"/>
        <end position="32"/>
    </location>
</feature>
<evidence type="ECO:0000313" key="2">
    <source>
        <dbReference type="EMBL" id="GEM90261.1"/>
    </source>
</evidence>
<dbReference type="RefSeq" id="WP_147147848.1">
    <property type="nucleotide sequence ID" value="NZ_BJXN01000011.1"/>
</dbReference>
<comment type="caution">
    <text evidence="2">The sequence shown here is derived from an EMBL/GenBank/DDBJ whole genome shotgun (WGS) entry which is preliminary data.</text>
</comment>
<sequence length="123" mass="13343">MNEERKRILNLLAEGQLTAEEAESLLSALEETPSAAPEPRSGPARLLRIYVHDGEDGTVVKVNLPLALARFALKFVPEEQRAQIVEAGFDLDEFLASLGSGVPEGKLVEVHDPDGTEVLIEVV</sequence>
<accession>A0A511RKR4</accession>
<dbReference type="Proteomes" id="UP000321827">
    <property type="component" value="Unassembled WGS sequence"/>
</dbReference>
<name>A0A511RKR4_9DEIN</name>
<dbReference type="Pfam" id="PF22746">
    <property type="entry name" value="SHOCT-like_DUF2089-C"/>
    <property type="match status" value="1"/>
</dbReference>
<dbReference type="AlphaFoldDB" id="A0A511RKR4"/>
<dbReference type="EMBL" id="BJXN01000011">
    <property type="protein sequence ID" value="GEM90261.1"/>
    <property type="molecule type" value="Genomic_DNA"/>
</dbReference>
<organism evidence="2 3">
    <name type="scientific">Oceanithermus desulfurans NBRC 100063</name>
    <dbReference type="NCBI Taxonomy" id="1227550"/>
    <lineage>
        <taxon>Bacteria</taxon>
        <taxon>Thermotogati</taxon>
        <taxon>Deinococcota</taxon>
        <taxon>Deinococci</taxon>
        <taxon>Thermales</taxon>
        <taxon>Thermaceae</taxon>
        <taxon>Oceanithermus</taxon>
    </lineage>
</organism>
<evidence type="ECO:0000259" key="1">
    <source>
        <dbReference type="Pfam" id="PF22746"/>
    </source>
</evidence>
<protein>
    <recommendedName>
        <fullName evidence="1">YvlB/LiaX N-terminal domain-containing protein</fullName>
    </recommendedName>
</protein>
<dbReference type="OrthoDB" id="27243at2"/>
<reference evidence="2 3" key="1">
    <citation type="submission" date="2019-07" db="EMBL/GenBank/DDBJ databases">
        <title>Whole genome shotgun sequence of Oceanithermus desulfurans NBRC 100063.</title>
        <authorList>
            <person name="Hosoyama A."/>
            <person name="Uohara A."/>
            <person name="Ohji S."/>
            <person name="Ichikawa N."/>
        </authorList>
    </citation>
    <scope>NUCLEOTIDE SEQUENCE [LARGE SCALE GENOMIC DNA]</scope>
    <source>
        <strain evidence="2 3">NBRC 100063</strain>
    </source>
</reference>
<proteinExistence type="predicted"/>